<evidence type="ECO:0000313" key="18">
    <source>
        <dbReference type="Proteomes" id="UP000002805"/>
    </source>
</evidence>
<dbReference type="PROSITE" id="PS01055">
    <property type="entry name" value="DNA_LIGASE_N1"/>
    <property type="match status" value="1"/>
</dbReference>
<dbReference type="GO" id="GO:0003911">
    <property type="term" value="F:DNA ligase (NAD+) activity"/>
    <property type="evidence" value="ECO:0007669"/>
    <property type="project" value="UniProtKB-UniRule"/>
</dbReference>
<dbReference type="FunFam" id="1.10.287.610:FF:000002">
    <property type="entry name" value="DNA ligase"/>
    <property type="match status" value="1"/>
</dbReference>
<dbReference type="InterPro" id="IPR036420">
    <property type="entry name" value="BRCT_dom_sf"/>
</dbReference>
<dbReference type="FunFam" id="2.40.50.140:FF:000012">
    <property type="entry name" value="DNA ligase"/>
    <property type="match status" value="1"/>
</dbReference>
<dbReference type="SMART" id="SM00292">
    <property type="entry name" value="BRCT"/>
    <property type="match status" value="1"/>
</dbReference>
<evidence type="ECO:0000256" key="14">
    <source>
        <dbReference type="RuleBase" id="RU000618"/>
    </source>
</evidence>
<feature type="binding site" evidence="13">
    <location>
        <position position="427"/>
    </location>
    <ligand>
        <name>Zn(2+)</name>
        <dbReference type="ChEBI" id="CHEBI:29105"/>
    </ligand>
</feature>
<sequence length="736" mass="81041">MHGQREDETVAGEQQTNLPAQAREEHALLAEQIEEHRFRYYVKDSPVISDAEFDKLLRELEGLEERYPELRTPDSPTQKVAGDYETELTKVEHRERMLSLDNAFDDAELAAWAERVARDVGAPGYHFLCELKVDGLAVNLTYEKGRLTRAATRGDGRVGEDITPNARTIAGIPDRLGGDRIPRLVEIRGEVYFPMEQFQELNARRVAAGEQPYANPRNSASGSLRQKDPKVTATLPLRMVVHGIGAREGLTIDRLSQAYDLLREWGLPTARHNKVVGSLEEVREFIAYFGEHRHSVEHEIDGVVVKLDEIPLQGRLGSTARAPRWAIAWKYAPEEVNTKLVNIRVGVGRTGRVTPYAQVEPVTVAGSEVEFATLHNQDVVKAKGVLIGDTVVLRKAGDVIPEILGPVVDLRDGSEREFVMPAECPECGTALRPMKEGDVDLRCPNARSCPAQLRERLFYLAGRKALDIEHFGYVAAAALTQPLEPAEPPLVDEGDLFDLTMEQLLPIKAYVLDQDSGLPKRDPKTGEDKIATVFANQKGEPRRNAVAMLENIAAAKERPLARIITGLSIRHVGPVAAEALAREFRSIDRIEQATEEELAAVDGVGPTIAAALKQWFEEDWHREILRKWRAAGVRTEEHGSGEDAGPRPLEGLTVVVTGTLENHTRDGAKEALQSLGAKVAGSVSKKTSFVVVGDNPGSKYDKAVQLKVPVLDESGFAVLLEEGPEAAREAAVTEEA</sequence>
<dbReference type="SUPFAM" id="SSF52113">
    <property type="entry name" value="BRCT domain"/>
    <property type="match status" value="1"/>
</dbReference>
<dbReference type="Gene3D" id="1.10.287.610">
    <property type="entry name" value="Helix hairpin bin"/>
    <property type="match status" value="1"/>
</dbReference>
<dbReference type="Proteomes" id="UP000002805">
    <property type="component" value="Chromosome"/>
</dbReference>
<feature type="binding site" evidence="13">
    <location>
        <position position="449"/>
    </location>
    <ligand>
        <name>Zn(2+)</name>
        <dbReference type="ChEBI" id="CHEBI:29105"/>
    </ligand>
</feature>
<dbReference type="NCBIfam" id="NF005932">
    <property type="entry name" value="PRK07956.1"/>
    <property type="match status" value="1"/>
</dbReference>
<feature type="binding site" evidence="13">
    <location>
        <position position="443"/>
    </location>
    <ligand>
        <name>Zn(2+)</name>
        <dbReference type="ChEBI" id="CHEBI:29105"/>
    </ligand>
</feature>
<comment type="cofactor">
    <cofactor evidence="13">
        <name>Mg(2+)</name>
        <dbReference type="ChEBI" id="CHEBI:18420"/>
    </cofactor>
    <cofactor evidence="13">
        <name>Mn(2+)</name>
        <dbReference type="ChEBI" id="CHEBI:29035"/>
    </cofactor>
</comment>
<keyword evidence="6 13" id="KW-0227">DNA damage</keyword>
<dbReference type="InterPro" id="IPR010994">
    <property type="entry name" value="RuvA_2-like"/>
</dbReference>
<evidence type="ECO:0000256" key="10">
    <source>
        <dbReference type="ARBA" id="ARBA00023204"/>
    </source>
</evidence>
<feature type="region of interest" description="Disordered" evidence="15">
    <location>
        <begin position="1"/>
        <end position="20"/>
    </location>
</feature>
<dbReference type="InterPro" id="IPR013839">
    <property type="entry name" value="DNAligase_adenylation"/>
</dbReference>
<comment type="catalytic activity">
    <reaction evidence="11 13 14">
        <text>NAD(+) + (deoxyribonucleotide)n-3'-hydroxyl + 5'-phospho-(deoxyribonucleotide)m = (deoxyribonucleotide)n+m + AMP + beta-nicotinamide D-nucleotide.</text>
        <dbReference type="EC" id="6.5.1.2"/>
    </reaction>
</comment>
<dbReference type="EC" id="6.5.1.2" evidence="1 13"/>
<evidence type="ECO:0000256" key="3">
    <source>
        <dbReference type="ARBA" id="ARBA00022598"/>
    </source>
</evidence>
<dbReference type="InterPro" id="IPR018239">
    <property type="entry name" value="DNA_ligase_AS"/>
</dbReference>
<dbReference type="InterPro" id="IPR004150">
    <property type="entry name" value="NAD_DNA_ligase_OB"/>
</dbReference>
<dbReference type="GO" id="GO:0006260">
    <property type="term" value="P:DNA replication"/>
    <property type="evidence" value="ECO:0007669"/>
    <property type="project" value="UniProtKB-KW"/>
</dbReference>
<keyword evidence="8 13" id="KW-0460">Magnesium</keyword>
<evidence type="ECO:0000256" key="12">
    <source>
        <dbReference type="ARBA" id="ARBA00060881"/>
    </source>
</evidence>
<reference evidence="18" key="1">
    <citation type="submission" date="2008-02" db="EMBL/GenBank/DDBJ databases">
        <authorList>
            <consortium name="The Broad Institute Genome Sequencing Platform"/>
            <person name="Fischbach M."/>
            <person name="Ward D."/>
            <person name="Young S."/>
            <person name="Jaffe D."/>
            <person name="Gnerre S."/>
            <person name="Berlin A."/>
            <person name="Heiman D."/>
            <person name="Hepburn T."/>
            <person name="Sykes S."/>
            <person name="Alvarado L."/>
            <person name="Kodira C.D."/>
            <person name="Straight P."/>
            <person name="Clardy J."/>
            <person name="Hung D."/>
            <person name="Kolter R."/>
            <person name="Mekalanos J."/>
            <person name="Walker S."/>
            <person name="Walsh C.T."/>
            <person name="Lander E."/>
            <person name="Galagan J."/>
            <person name="Nusbaum C."/>
            <person name="Birren B."/>
        </authorList>
    </citation>
    <scope>NUCLEOTIDE SEQUENCE [LARGE SCALE GENOMIC DNA]</scope>
    <source>
        <strain evidence="18">ATCC 25486 / DSM 40338 / CBS 914.69 / JCM 4507 / NBRC 13074 / NRRL 2958 / 5647</strain>
    </source>
</reference>
<dbReference type="CDD" id="cd17748">
    <property type="entry name" value="BRCT_DNA_ligase_like"/>
    <property type="match status" value="1"/>
</dbReference>
<keyword evidence="4 13" id="KW-0235">DNA replication</keyword>
<feature type="binding site" evidence="13">
    <location>
        <position position="190"/>
    </location>
    <ligand>
        <name>NAD(+)</name>
        <dbReference type="ChEBI" id="CHEBI:57540"/>
    </ligand>
</feature>
<dbReference type="PANTHER" id="PTHR23389">
    <property type="entry name" value="CHROMOSOME TRANSMISSION FIDELITY FACTOR 18"/>
    <property type="match status" value="1"/>
</dbReference>
<evidence type="ECO:0000256" key="11">
    <source>
        <dbReference type="ARBA" id="ARBA00034005"/>
    </source>
</evidence>
<keyword evidence="5 13" id="KW-0479">Metal-binding</keyword>
<dbReference type="GO" id="GO:0006281">
    <property type="term" value="P:DNA repair"/>
    <property type="evidence" value="ECO:0007669"/>
    <property type="project" value="UniProtKB-KW"/>
</dbReference>
<feature type="binding site" evidence="13">
    <location>
        <position position="306"/>
    </location>
    <ligand>
        <name>NAD(+)</name>
        <dbReference type="ChEBI" id="CHEBI:57540"/>
    </ligand>
</feature>
<dbReference type="FunFam" id="3.30.470.30:FF:000001">
    <property type="entry name" value="DNA ligase"/>
    <property type="match status" value="1"/>
</dbReference>
<dbReference type="FunFam" id="1.10.150.20:FF:000006">
    <property type="entry name" value="DNA ligase"/>
    <property type="match status" value="1"/>
</dbReference>
<dbReference type="Gene3D" id="2.40.50.140">
    <property type="entry name" value="Nucleic acid-binding proteins"/>
    <property type="match status" value="1"/>
</dbReference>
<dbReference type="Pfam" id="PF12826">
    <property type="entry name" value="HHH_2"/>
    <property type="match status" value="1"/>
</dbReference>
<dbReference type="HOGENOM" id="CLU_007764_2_1_11"/>
<dbReference type="Pfam" id="PF00533">
    <property type="entry name" value="BRCT"/>
    <property type="match status" value="1"/>
</dbReference>
<evidence type="ECO:0000256" key="9">
    <source>
        <dbReference type="ARBA" id="ARBA00023027"/>
    </source>
</evidence>
<dbReference type="HAMAP" id="MF_01588">
    <property type="entry name" value="DNA_ligase_A"/>
    <property type="match status" value="1"/>
</dbReference>
<evidence type="ECO:0000256" key="13">
    <source>
        <dbReference type="HAMAP-Rule" id="MF_01588"/>
    </source>
</evidence>
<dbReference type="InterPro" id="IPR001679">
    <property type="entry name" value="DNA_ligase"/>
</dbReference>
<dbReference type="InterPro" id="IPR033136">
    <property type="entry name" value="DNA_ligase_CS"/>
</dbReference>
<feature type="domain" description="BRCT" evidence="16">
    <location>
        <begin position="644"/>
        <end position="714"/>
    </location>
</feature>
<organism evidence="17 18">
    <name type="scientific">Streptomyces pristinaespiralis (strain ATCC 25486 / DSM 40338 / CBS 914.69 / JCM 4507 / KCC S-0507 / NBRC 13074 / NRRL 2958 / 5647)</name>
    <dbReference type="NCBI Taxonomy" id="457429"/>
    <lineage>
        <taxon>Bacteria</taxon>
        <taxon>Bacillati</taxon>
        <taxon>Actinomycetota</taxon>
        <taxon>Actinomycetes</taxon>
        <taxon>Kitasatosporales</taxon>
        <taxon>Streptomycetaceae</taxon>
        <taxon>Streptomyces</taxon>
    </lineage>
</organism>
<dbReference type="EMBL" id="CM000950">
    <property type="protein sequence ID" value="EDY65020.1"/>
    <property type="molecule type" value="Genomic_DNA"/>
</dbReference>
<feature type="binding site" evidence="13">
    <location>
        <position position="330"/>
    </location>
    <ligand>
        <name>NAD(+)</name>
        <dbReference type="ChEBI" id="CHEBI:57540"/>
    </ligand>
</feature>
<comment type="similarity">
    <text evidence="12 13">Belongs to the NAD-dependent DNA ligase family. LigA subfamily.</text>
</comment>
<feature type="binding site" evidence="13">
    <location>
        <position position="424"/>
    </location>
    <ligand>
        <name>Zn(2+)</name>
        <dbReference type="ChEBI" id="CHEBI:29105"/>
    </ligand>
</feature>
<dbReference type="PIRSF" id="PIRSF001604">
    <property type="entry name" value="LigA"/>
    <property type="match status" value="1"/>
</dbReference>
<comment type="function">
    <text evidence="13">DNA ligase that catalyzes the formation of phosphodiester linkages between 5'-phosphoryl and 3'-hydroxyl groups in double-stranded DNA using NAD as a coenzyme and as the energy source for the reaction. It is essential for DNA replication and repair of damaged DNA.</text>
</comment>
<dbReference type="InterPro" id="IPR004149">
    <property type="entry name" value="Znf_DNAligase_C4"/>
</dbReference>
<feature type="binding site" evidence="13">
    <location>
        <begin position="99"/>
        <end position="100"/>
    </location>
    <ligand>
        <name>NAD(+)</name>
        <dbReference type="ChEBI" id="CHEBI:57540"/>
    </ligand>
</feature>
<dbReference type="AlphaFoldDB" id="B5HDV9"/>
<name>B5HDV9_STRE2</name>
<gene>
    <name evidence="13" type="primary">ligA</name>
    <name evidence="17" type="ORF">SSDG_03343</name>
</gene>
<evidence type="ECO:0000256" key="2">
    <source>
        <dbReference type="ARBA" id="ARBA00013308"/>
    </source>
</evidence>
<evidence type="ECO:0000256" key="5">
    <source>
        <dbReference type="ARBA" id="ARBA00022723"/>
    </source>
</evidence>
<dbReference type="PROSITE" id="PS50172">
    <property type="entry name" value="BRCT"/>
    <property type="match status" value="1"/>
</dbReference>
<dbReference type="PROSITE" id="PS01056">
    <property type="entry name" value="DNA_LIGASE_N2"/>
    <property type="match status" value="1"/>
</dbReference>
<dbReference type="Gene3D" id="3.30.470.30">
    <property type="entry name" value="DNA ligase/mRNA capping enzyme"/>
    <property type="match status" value="1"/>
</dbReference>
<dbReference type="Gene3D" id="3.40.50.10190">
    <property type="entry name" value="BRCT domain"/>
    <property type="match status" value="1"/>
</dbReference>
<evidence type="ECO:0000256" key="8">
    <source>
        <dbReference type="ARBA" id="ARBA00022842"/>
    </source>
</evidence>
<feature type="binding site" evidence="13">
    <location>
        <position position="130"/>
    </location>
    <ligand>
        <name>NAD(+)</name>
        <dbReference type="ChEBI" id="CHEBI:57540"/>
    </ligand>
</feature>
<evidence type="ECO:0000256" key="1">
    <source>
        <dbReference type="ARBA" id="ARBA00012722"/>
    </source>
</evidence>
<evidence type="ECO:0000259" key="16">
    <source>
        <dbReference type="PROSITE" id="PS50172"/>
    </source>
</evidence>
<feature type="binding site" evidence="13">
    <location>
        <position position="153"/>
    </location>
    <ligand>
        <name>NAD(+)</name>
        <dbReference type="ChEBI" id="CHEBI:57540"/>
    </ligand>
</feature>
<evidence type="ECO:0000256" key="15">
    <source>
        <dbReference type="SAM" id="MobiDB-lite"/>
    </source>
</evidence>
<feature type="binding site" evidence="13">
    <location>
        <begin position="50"/>
        <end position="54"/>
    </location>
    <ligand>
        <name>NAD(+)</name>
        <dbReference type="ChEBI" id="CHEBI:57540"/>
    </ligand>
</feature>
<keyword evidence="9 13" id="KW-0520">NAD</keyword>
<dbReference type="SUPFAM" id="SSF50249">
    <property type="entry name" value="Nucleic acid-binding proteins"/>
    <property type="match status" value="1"/>
</dbReference>
<dbReference type="Gene3D" id="6.20.10.30">
    <property type="match status" value="1"/>
</dbReference>
<evidence type="ECO:0000256" key="7">
    <source>
        <dbReference type="ARBA" id="ARBA00022833"/>
    </source>
</evidence>
<dbReference type="InterPro" id="IPR013840">
    <property type="entry name" value="DNAligase_N"/>
</dbReference>
<feature type="active site" description="N6-AMP-lysine intermediate" evidence="13">
    <location>
        <position position="132"/>
    </location>
</feature>
<dbReference type="GO" id="GO:0005829">
    <property type="term" value="C:cytosol"/>
    <property type="evidence" value="ECO:0007669"/>
    <property type="project" value="TreeGrafter"/>
</dbReference>
<evidence type="ECO:0000256" key="4">
    <source>
        <dbReference type="ARBA" id="ARBA00022705"/>
    </source>
</evidence>
<reference evidence="18" key="2">
    <citation type="submission" date="2009-10" db="EMBL/GenBank/DDBJ databases">
        <title>The genome sequence of Streptomyces pristinaespiralis strain ATCC 25486.</title>
        <authorList>
            <consortium name="The Broad Institute Genome Sequencing Platform"/>
            <consortium name="Broad Institute Microbial Sequencing Center"/>
            <person name="Fischbach M."/>
            <person name="Godfrey P."/>
            <person name="Ward D."/>
            <person name="Young S."/>
            <person name="Zeng Q."/>
            <person name="Koehrsen M."/>
            <person name="Alvarado L."/>
            <person name="Berlin A.M."/>
            <person name="Bochicchio J."/>
            <person name="Borenstein D."/>
            <person name="Chapman S.B."/>
            <person name="Chen Z."/>
            <person name="Engels R."/>
            <person name="Freedman E."/>
            <person name="Gellesch M."/>
            <person name="Goldberg J."/>
            <person name="Griggs A."/>
            <person name="Gujja S."/>
            <person name="Heilman E.R."/>
            <person name="Heiman D.I."/>
            <person name="Hepburn T.A."/>
            <person name="Howarth C."/>
            <person name="Jen D."/>
            <person name="Larson L."/>
            <person name="Lewis B."/>
            <person name="Mehta T."/>
            <person name="Park D."/>
            <person name="Pearson M."/>
            <person name="Richards J."/>
            <person name="Roberts A."/>
            <person name="Saif S."/>
            <person name="Shea T.D."/>
            <person name="Shenoy N."/>
            <person name="Sisk P."/>
            <person name="Stolte C."/>
            <person name="Sykes S.N."/>
            <person name="Thomson T."/>
            <person name="Walk T."/>
            <person name="White J."/>
            <person name="Yandava C."/>
            <person name="Straight P."/>
            <person name="Clardy J."/>
            <person name="Hung D."/>
            <person name="Kolter R."/>
            <person name="Mekalanos J."/>
            <person name="Walker S."/>
            <person name="Walsh C.T."/>
            <person name="Wieland-Brown L.C."/>
            <person name="Haas B."/>
            <person name="Nusbaum C."/>
            <person name="Birren B."/>
        </authorList>
    </citation>
    <scope>NUCLEOTIDE SEQUENCE [LARGE SCALE GENOMIC DNA]</scope>
    <source>
        <strain evidence="18">ATCC 25486 / DSM 40338 / CBS 914.69 / JCM 4507 / NBRC 13074 / NRRL 2958 / 5647</strain>
    </source>
</reference>
<dbReference type="GO" id="GO:0046872">
    <property type="term" value="F:metal ion binding"/>
    <property type="evidence" value="ECO:0007669"/>
    <property type="project" value="UniProtKB-KW"/>
</dbReference>
<dbReference type="Pfam" id="PF03119">
    <property type="entry name" value="DNA_ligase_ZBD"/>
    <property type="match status" value="1"/>
</dbReference>
<keyword evidence="3 13" id="KW-0436">Ligase</keyword>
<keyword evidence="18" id="KW-1185">Reference proteome</keyword>
<evidence type="ECO:0000256" key="6">
    <source>
        <dbReference type="ARBA" id="ARBA00022763"/>
    </source>
</evidence>
<protein>
    <recommendedName>
        <fullName evidence="2 13">DNA ligase</fullName>
        <ecNumber evidence="1 13">6.5.1.2</ecNumber>
    </recommendedName>
    <alternativeName>
        <fullName evidence="13">Polydeoxyribonucleotide synthase [NAD(+)]</fullName>
    </alternativeName>
</protein>
<dbReference type="FunFam" id="3.40.50.10190:FF:000054">
    <property type="entry name" value="DNA ligase"/>
    <property type="match status" value="1"/>
</dbReference>
<proteinExistence type="inferred from homology"/>
<evidence type="ECO:0000313" key="17">
    <source>
        <dbReference type="EMBL" id="EDY65020.1"/>
    </source>
</evidence>
<dbReference type="Gene3D" id="1.10.150.20">
    <property type="entry name" value="5' to 3' exonuclease, C-terminal subdomain"/>
    <property type="match status" value="2"/>
</dbReference>
<dbReference type="NCBIfam" id="TIGR00575">
    <property type="entry name" value="dnlj"/>
    <property type="match status" value="1"/>
</dbReference>
<dbReference type="SMART" id="SM00532">
    <property type="entry name" value="LIGANc"/>
    <property type="match status" value="1"/>
</dbReference>
<keyword evidence="7 13" id="KW-0862">Zinc</keyword>
<dbReference type="CDD" id="cd00114">
    <property type="entry name" value="LIGANc"/>
    <property type="match status" value="1"/>
</dbReference>
<dbReference type="eggNOG" id="COG0272">
    <property type="taxonomic scope" value="Bacteria"/>
</dbReference>
<dbReference type="InterPro" id="IPR001357">
    <property type="entry name" value="BRCT_dom"/>
</dbReference>
<accession>B5HDV9</accession>
<keyword evidence="13" id="KW-0464">Manganese</keyword>
<dbReference type="SUPFAM" id="SSF56091">
    <property type="entry name" value="DNA ligase/mRNA capping enzyme, catalytic domain"/>
    <property type="match status" value="1"/>
</dbReference>
<dbReference type="PANTHER" id="PTHR23389:SF9">
    <property type="entry name" value="DNA LIGASE"/>
    <property type="match status" value="1"/>
</dbReference>
<dbReference type="InterPro" id="IPR041663">
    <property type="entry name" value="DisA/LigA_HHH"/>
</dbReference>
<dbReference type="Pfam" id="PF01653">
    <property type="entry name" value="DNA_ligase_aden"/>
    <property type="match status" value="1"/>
</dbReference>
<dbReference type="Pfam" id="PF03120">
    <property type="entry name" value="OB_DNA_ligase"/>
    <property type="match status" value="1"/>
</dbReference>
<dbReference type="SUPFAM" id="SSF47781">
    <property type="entry name" value="RuvA domain 2-like"/>
    <property type="match status" value="1"/>
</dbReference>
<dbReference type="InterPro" id="IPR012340">
    <property type="entry name" value="NA-bd_OB-fold"/>
</dbReference>
<keyword evidence="10 13" id="KW-0234">DNA repair</keyword>